<evidence type="ECO:0000259" key="6">
    <source>
        <dbReference type="PROSITE" id="PS50928"/>
    </source>
</evidence>
<organism evidence="7">
    <name type="scientific">Ignisphaera aggregans</name>
    <dbReference type="NCBI Taxonomy" id="334771"/>
    <lineage>
        <taxon>Archaea</taxon>
        <taxon>Thermoproteota</taxon>
        <taxon>Thermoprotei</taxon>
        <taxon>Desulfurococcales</taxon>
        <taxon>Desulfurococcaceae</taxon>
        <taxon>Ignisphaera</taxon>
    </lineage>
</organism>
<sequence length="338" mass="37599">MLVVSKPLIQYLIGRIITYVATLFAAFTIIFLLLKAMPTSIVDLIIESMRATGAVYDPQALIQLREALYEIFGLKGSLLEQYVTFLRRFLTMDFGPSMISFPTPAKELVVRYIPWTVGLLTFTTVLSWIVGNFLGTLATLFRKSKASKVLQGMALTLYPIPYYILALILIFLFAYILPVFPIGGGAPTAPLISLEFWKQVVYRSFLPAISIILPSMFGWWFLSSSTLTLNVLSEDYYMYGELRGLPKSYLFKKYVLRNILLPQTTALALSLGGIFGGALLTEAVFAYPGLGLLLYRAVGSGDYGVALSILSLSIIGISTATLIIDLIYPLIDPRVRYR</sequence>
<dbReference type="InterPro" id="IPR000515">
    <property type="entry name" value="MetI-like"/>
</dbReference>
<dbReference type="SUPFAM" id="SSF161098">
    <property type="entry name" value="MetI-like"/>
    <property type="match status" value="1"/>
</dbReference>
<dbReference type="CDD" id="cd06261">
    <property type="entry name" value="TM_PBP2"/>
    <property type="match status" value="1"/>
</dbReference>
<feature type="transmembrane region" description="Helical" evidence="5">
    <location>
        <begin position="200"/>
        <end position="222"/>
    </location>
</feature>
<dbReference type="PROSITE" id="PS50928">
    <property type="entry name" value="ABC_TM1"/>
    <property type="match status" value="1"/>
</dbReference>
<evidence type="ECO:0000256" key="2">
    <source>
        <dbReference type="ARBA" id="ARBA00022692"/>
    </source>
</evidence>
<evidence type="ECO:0000256" key="4">
    <source>
        <dbReference type="ARBA" id="ARBA00023136"/>
    </source>
</evidence>
<proteinExistence type="inferred from homology"/>
<keyword evidence="2 5" id="KW-0812">Transmembrane</keyword>
<feature type="transmembrane region" description="Helical" evidence="5">
    <location>
        <begin position="162"/>
        <end position="180"/>
    </location>
</feature>
<comment type="subcellular location">
    <subcellularLocation>
        <location evidence="5">Cell membrane</location>
        <topology evidence="5">Multi-pass membrane protein</topology>
    </subcellularLocation>
    <subcellularLocation>
        <location evidence="1">Membrane</location>
        <topology evidence="1">Multi-pass membrane protein</topology>
    </subcellularLocation>
</comment>
<name>A0A7J2U4N8_9CREN</name>
<feature type="transmembrane region" description="Helical" evidence="5">
    <location>
        <begin position="266"/>
        <end position="287"/>
    </location>
</feature>
<comment type="caution">
    <text evidence="7">The sequence shown here is derived from an EMBL/GenBank/DDBJ whole genome shotgun (WGS) entry which is preliminary data.</text>
</comment>
<comment type="similarity">
    <text evidence="5">Belongs to the binding-protein-dependent transport system permease family.</text>
</comment>
<protein>
    <submittedName>
        <fullName evidence="7">ABC transporter permease</fullName>
    </submittedName>
</protein>
<dbReference type="Gene3D" id="1.10.3720.10">
    <property type="entry name" value="MetI-like"/>
    <property type="match status" value="1"/>
</dbReference>
<dbReference type="PANTHER" id="PTHR43376">
    <property type="entry name" value="OLIGOPEPTIDE TRANSPORT SYSTEM PERMEASE PROTEIN"/>
    <property type="match status" value="1"/>
</dbReference>
<feature type="transmembrane region" description="Helical" evidence="5">
    <location>
        <begin position="307"/>
        <end position="331"/>
    </location>
</feature>
<keyword evidence="4 5" id="KW-0472">Membrane</keyword>
<evidence type="ECO:0000256" key="5">
    <source>
        <dbReference type="RuleBase" id="RU363032"/>
    </source>
</evidence>
<evidence type="ECO:0000313" key="7">
    <source>
        <dbReference type="EMBL" id="HEM67297.1"/>
    </source>
</evidence>
<feature type="transmembrane region" description="Helical" evidence="5">
    <location>
        <begin position="112"/>
        <end position="141"/>
    </location>
</feature>
<dbReference type="Pfam" id="PF00528">
    <property type="entry name" value="BPD_transp_1"/>
    <property type="match status" value="1"/>
</dbReference>
<accession>A0A7J2U4N8</accession>
<dbReference type="EMBL" id="DSEU01000046">
    <property type="protein sequence ID" value="HEM67297.1"/>
    <property type="molecule type" value="Genomic_DNA"/>
</dbReference>
<gene>
    <name evidence="7" type="ORF">ENO26_07030</name>
</gene>
<keyword evidence="5" id="KW-0813">Transport</keyword>
<feature type="transmembrane region" description="Helical" evidence="5">
    <location>
        <begin position="12"/>
        <end position="34"/>
    </location>
</feature>
<dbReference type="InterPro" id="IPR035906">
    <property type="entry name" value="MetI-like_sf"/>
</dbReference>
<keyword evidence="3 5" id="KW-1133">Transmembrane helix</keyword>
<evidence type="ECO:0000256" key="1">
    <source>
        <dbReference type="ARBA" id="ARBA00004141"/>
    </source>
</evidence>
<evidence type="ECO:0000256" key="3">
    <source>
        <dbReference type="ARBA" id="ARBA00022989"/>
    </source>
</evidence>
<dbReference type="PANTHER" id="PTHR43376:SF1">
    <property type="entry name" value="OLIGOPEPTIDE TRANSPORT SYSTEM PERMEASE PROTEIN"/>
    <property type="match status" value="1"/>
</dbReference>
<dbReference type="AlphaFoldDB" id="A0A7J2U4N8"/>
<feature type="domain" description="ABC transmembrane type-1" evidence="6">
    <location>
        <begin position="113"/>
        <end position="328"/>
    </location>
</feature>
<dbReference type="GO" id="GO:0055085">
    <property type="term" value="P:transmembrane transport"/>
    <property type="evidence" value="ECO:0007669"/>
    <property type="project" value="InterPro"/>
</dbReference>
<reference evidence="7" key="1">
    <citation type="journal article" date="2020" name="mSystems">
        <title>Genome- and Community-Level Interaction Insights into Carbon Utilization and Element Cycling Functions of Hydrothermarchaeota in Hydrothermal Sediment.</title>
        <authorList>
            <person name="Zhou Z."/>
            <person name="Liu Y."/>
            <person name="Xu W."/>
            <person name="Pan J."/>
            <person name="Luo Z.H."/>
            <person name="Li M."/>
        </authorList>
    </citation>
    <scope>NUCLEOTIDE SEQUENCE [LARGE SCALE GENOMIC DNA]</scope>
    <source>
        <strain evidence="7">SpSt-125</strain>
    </source>
</reference>
<dbReference type="GO" id="GO:0005886">
    <property type="term" value="C:plasma membrane"/>
    <property type="evidence" value="ECO:0007669"/>
    <property type="project" value="UniProtKB-SubCell"/>
</dbReference>